<dbReference type="InParanoid" id="A0A369J6Y4"/>
<protein>
    <submittedName>
        <fullName evidence="1">Uncharacterized protein</fullName>
    </submittedName>
</protein>
<evidence type="ECO:0000313" key="2">
    <source>
        <dbReference type="Proteomes" id="UP000076154"/>
    </source>
</evidence>
<name>A0A369J6Y4_HYPMA</name>
<proteinExistence type="predicted"/>
<accession>A0A369J6Y4</accession>
<dbReference type="Proteomes" id="UP000076154">
    <property type="component" value="Unassembled WGS sequence"/>
</dbReference>
<dbReference type="EMBL" id="LUEZ02000113">
    <property type="protein sequence ID" value="RDB17152.1"/>
    <property type="molecule type" value="Genomic_DNA"/>
</dbReference>
<keyword evidence="2" id="KW-1185">Reference proteome</keyword>
<comment type="caution">
    <text evidence="1">The sequence shown here is derived from an EMBL/GenBank/DDBJ whole genome shotgun (WGS) entry which is preliminary data.</text>
</comment>
<gene>
    <name evidence="1" type="ORF">Hypma_001980</name>
</gene>
<evidence type="ECO:0000313" key="1">
    <source>
        <dbReference type="EMBL" id="RDB17152.1"/>
    </source>
</evidence>
<reference evidence="1" key="1">
    <citation type="submission" date="2018-04" db="EMBL/GenBank/DDBJ databases">
        <title>Whole genome sequencing of Hypsizygus marmoreus.</title>
        <authorList>
            <person name="Choi I.-G."/>
            <person name="Min B."/>
            <person name="Kim J.-G."/>
            <person name="Kim S."/>
            <person name="Oh Y.-L."/>
            <person name="Kong W.-S."/>
            <person name="Park H."/>
            <person name="Jeong J."/>
            <person name="Song E.-S."/>
        </authorList>
    </citation>
    <scope>NUCLEOTIDE SEQUENCE [LARGE SCALE GENOMIC DNA]</scope>
    <source>
        <strain evidence="1">51987-8</strain>
    </source>
</reference>
<dbReference type="OrthoDB" id="2974077at2759"/>
<organism evidence="1 2">
    <name type="scientific">Hypsizygus marmoreus</name>
    <name type="common">White beech mushroom</name>
    <name type="synonym">Agaricus marmoreus</name>
    <dbReference type="NCBI Taxonomy" id="39966"/>
    <lineage>
        <taxon>Eukaryota</taxon>
        <taxon>Fungi</taxon>
        <taxon>Dikarya</taxon>
        <taxon>Basidiomycota</taxon>
        <taxon>Agaricomycotina</taxon>
        <taxon>Agaricomycetes</taxon>
        <taxon>Agaricomycetidae</taxon>
        <taxon>Agaricales</taxon>
        <taxon>Tricholomatineae</taxon>
        <taxon>Lyophyllaceae</taxon>
        <taxon>Hypsizygus</taxon>
    </lineage>
</organism>
<sequence>MPLHLPDAAHKYRPAVNETILVIIKRHDAYADVDYLDVITGKSLGLDSEYWKEGYKIVDSSGAIDTCCPGLLYPRTLAEDEVRRHIAERLRPYVFATQSDYKDGRGHKEASLVQESCDMCANRQAFWAVSPPVFLSHESRRWHLHVDCFHHLMPRRQFGLKPVEKVDYS</sequence>
<dbReference type="AlphaFoldDB" id="A0A369J6Y4"/>